<feature type="domain" description="LysM" evidence="4">
    <location>
        <begin position="33"/>
        <end position="80"/>
    </location>
</feature>
<evidence type="ECO:0000313" key="6">
    <source>
        <dbReference type="Proteomes" id="UP000807353"/>
    </source>
</evidence>
<sequence>MFARAQLIVLAVAGVYLANANPLKARADPVCARTYTVVAGDTCDKISASEGVSTYQLATANAGVINAACDNLWVDQVICLALEGKDCSPVHVVVAGDSCDAIADAAGTTSATLLANNPNVDADCANIYPDEVLCVSPTVV</sequence>
<dbReference type="OrthoDB" id="5985073at2759"/>
<gene>
    <name evidence="5" type="ORF">BDZ94DRAFT_233721</name>
</gene>
<comment type="caution">
    <text evidence="5">The sequence shown here is derived from an EMBL/GenBank/DDBJ whole genome shotgun (WGS) entry which is preliminary data.</text>
</comment>
<evidence type="ECO:0000256" key="2">
    <source>
        <dbReference type="ARBA" id="ARBA00023026"/>
    </source>
</evidence>
<name>A0A9P6CCS1_9AGAR</name>
<dbReference type="Gene3D" id="3.10.350.10">
    <property type="entry name" value="LysM domain"/>
    <property type="match status" value="2"/>
</dbReference>
<evidence type="ECO:0000256" key="3">
    <source>
        <dbReference type="SAM" id="SignalP"/>
    </source>
</evidence>
<dbReference type="SMART" id="SM00257">
    <property type="entry name" value="LysM"/>
    <property type="match status" value="2"/>
</dbReference>
<dbReference type="InterPro" id="IPR018392">
    <property type="entry name" value="LysM"/>
</dbReference>
<dbReference type="SUPFAM" id="SSF54106">
    <property type="entry name" value="LysM domain"/>
    <property type="match status" value="2"/>
</dbReference>
<keyword evidence="6" id="KW-1185">Reference proteome</keyword>
<dbReference type="InterPro" id="IPR052210">
    <property type="entry name" value="LysM1-like"/>
</dbReference>
<dbReference type="PANTHER" id="PTHR34997:SF1">
    <property type="entry name" value="PEPTIDOGLYCAN-BINDING LYSIN DOMAIN"/>
    <property type="match status" value="1"/>
</dbReference>
<protein>
    <recommendedName>
        <fullName evidence="4">LysM domain-containing protein</fullName>
    </recommendedName>
</protein>
<dbReference type="InterPro" id="IPR036779">
    <property type="entry name" value="LysM_dom_sf"/>
</dbReference>
<reference evidence="5" key="1">
    <citation type="submission" date="2020-11" db="EMBL/GenBank/DDBJ databases">
        <authorList>
            <consortium name="DOE Joint Genome Institute"/>
            <person name="Ahrendt S."/>
            <person name="Riley R."/>
            <person name="Andreopoulos W."/>
            <person name="Labutti K."/>
            <person name="Pangilinan J."/>
            <person name="Ruiz-Duenas F.J."/>
            <person name="Barrasa J.M."/>
            <person name="Sanchez-Garcia M."/>
            <person name="Camarero S."/>
            <person name="Miyauchi S."/>
            <person name="Serrano A."/>
            <person name="Linde D."/>
            <person name="Babiker R."/>
            <person name="Drula E."/>
            <person name="Ayuso-Fernandez I."/>
            <person name="Pacheco R."/>
            <person name="Padilla G."/>
            <person name="Ferreira P."/>
            <person name="Barriuso J."/>
            <person name="Kellner H."/>
            <person name="Castanera R."/>
            <person name="Alfaro M."/>
            <person name="Ramirez L."/>
            <person name="Pisabarro A.G."/>
            <person name="Kuo A."/>
            <person name="Tritt A."/>
            <person name="Lipzen A."/>
            <person name="He G."/>
            <person name="Yan M."/>
            <person name="Ng V."/>
            <person name="Cullen D."/>
            <person name="Martin F."/>
            <person name="Rosso M.-N."/>
            <person name="Henrissat B."/>
            <person name="Hibbett D."/>
            <person name="Martinez A.T."/>
            <person name="Grigoriev I.V."/>
        </authorList>
    </citation>
    <scope>NUCLEOTIDE SEQUENCE</scope>
    <source>
        <strain evidence="5">CBS 247.69</strain>
    </source>
</reference>
<evidence type="ECO:0000256" key="1">
    <source>
        <dbReference type="ARBA" id="ARBA00022669"/>
    </source>
</evidence>
<dbReference type="PROSITE" id="PS51782">
    <property type="entry name" value="LYSM"/>
    <property type="match status" value="2"/>
</dbReference>
<feature type="chain" id="PRO_5040451354" description="LysM domain-containing protein" evidence="3">
    <location>
        <begin position="21"/>
        <end position="140"/>
    </location>
</feature>
<dbReference type="GO" id="GO:0008061">
    <property type="term" value="F:chitin binding"/>
    <property type="evidence" value="ECO:0007669"/>
    <property type="project" value="UniProtKB-KW"/>
</dbReference>
<dbReference type="Pfam" id="PF01476">
    <property type="entry name" value="LysM"/>
    <property type="match status" value="2"/>
</dbReference>
<dbReference type="Proteomes" id="UP000807353">
    <property type="component" value="Unassembled WGS sequence"/>
</dbReference>
<dbReference type="AlphaFoldDB" id="A0A9P6CCS1"/>
<keyword evidence="2" id="KW-0843">Virulence</keyword>
<organism evidence="5 6">
    <name type="scientific">Collybia nuda</name>
    <dbReference type="NCBI Taxonomy" id="64659"/>
    <lineage>
        <taxon>Eukaryota</taxon>
        <taxon>Fungi</taxon>
        <taxon>Dikarya</taxon>
        <taxon>Basidiomycota</taxon>
        <taxon>Agaricomycotina</taxon>
        <taxon>Agaricomycetes</taxon>
        <taxon>Agaricomycetidae</taxon>
        <taxon>Agaricales</taxon>
        <taxon>Tricholomatineae</taxon>
        <taxon>Clitocybaceae</taxon>
        <taxon>Collybia</taxon>
    </lineage>
</organism>
<dbReference type="CDD" id="cd00118">
    <property type="entry name" value="LysM"/>
    <property type="match status" value="2"/>
</dbReference>
<accession>A0A9P6CCS1</accession>
<feature type="signal peptide" evidence="3">
    <location>
        <begin position="1"/>
        <end position="20"/>
    </location>
</feature>
<proteinExistence type="predicted"/>
<evidence type="ECO:0000313" key="5">
    <source>
        <dbReference type="EMBL" id="KAF9457405.1"/>
    </source>
</evidence>
<keyword evidence="3" id="KW-0732">Signal</keyword>
<feature type="domain" description="LysM" evidence="4">
    <location>
        <begin position="89"/>
        <end position="135"/>
    </location>
</feature>
<dbReference type="PANTHER" id="PTHR34997">
    <property type="entry name" value="AM15"/>
    <property type="match status" value="1"/>
</dbReference>
<evidence type="ECO:0000259" key="4">
    <source>
        <dbReference type="PROSITE" id="PS51782"/>
    </source>
</evidence>
<dbReference type="EMBL" id="MU150373">
    <property type="protein sequence ID" value="KAF9457405.1"/>
    <property type="molecule type" value="Genomic_DNA"/>
</dbReference>
<keyword evidence="1" id="KW-0147">Chitin-binding</keyword>